<evidence type="ECO:0000256" key="2">
    <source>
        <dbReference type="SAM" id="Phobius"/>
    </source>
</evidence>
<feature type="transmembrane region" description="Helical" evidence="2">
    <location>
        <begin position="974"/>
        <end position="998"/>
    </location>
</feature>
<dbReference type="SMART" id="SM00407">
    <property type="entry name" value="IGc1"/>
    <property type="match status" value="1"/>
</dbReference>
<feature type="domain" description="Ig-like" evidence="3">
    <location>
        <begin position="326"/>
        <end position="426"/>
    </location>
</feature>
<dbReference type="InterPro" id="IPR013783">
    <property type="entry name" value="Ig-like_fold"/>
</dbReference>
<reference evidence="4" key="1">
    <citation type="submission" date="2025-08" db="UniProtKB">
        <authorList>
            <consortium name="Ensembl"/>
        </authorList>
    </citation>
    <scope>IDENTIFICATION</scope>
</reference>
<evidence type="ECO:0000259" key="3">
    <source>
        <dbReference type="PROSITE" id="PS50835"/>
    </source>
</evidence>
<keyword evidence="2" id="KW-0812">Transmembrane</keyword>
<dbReference type="InterPro" id="IPR003006">
    <property type="entry name" value="Ig/MHC_CS"/>
</dbReference>
<proteinExistence type="predicted"/>
<keyword evidence="2" id="KW-0472">Membrane</keyword>
<feature type="domain" description="Ig-like" evidence="3">
    <location>
        <begin position="440"/>
        <end position="529"/>
    </location>
</feature>
<dbReference type="PROSITE" id="PS50835">
    <property type="entry name" value="IG_LIKE"/>
    <property type="match status" value="9"/>
</dbReference>
<dbReference type="Ensembl" id="ENSMAMT00000036298.2">
    <property type="protein sequence ID" value="ENSMAMP00000035383.2"/>
    <property type="gene ID" value="ENSMAMG00000023763.2"/>
</dbReference>
<dbReference type="InterPro" id="IPR003599">
    <property type="entry name" value="Ig_sub"/>
</dbReference>
<sequence length="1003" mass="111149">MSFNCSVTHDRKTKTVEVISFAPSIPPHVSLLSEPRGDTQNFVCTIGNFSPKELSVKWKKNQNEVTGGLNWVPQKTGQTYSAVSMLNVKNTEWANDDVYTCEVNHEERTYTKTVPKVPVTVTLNQPSPKKIFINNQVELECVVTGQDKNIVDKTTITWEIDGQSVTSNINDQTKSEGRQHNKVSTLTRSYSDWKTVNKVRCSASSENMTPVIQELTVHKAAGQQAHVDVNIVSEEKSADVTLVCVVSSGPLQQDYYIAWSVDEGRNTGNYVDGINFSPQKTANGYLFTSVYTTKKNDNKTFHCHAWSAGRDRASVASKTATTHRVPVTVTLNQPSPKKIFINNQVELECVVTGQDKNIVDKTTITWEIDGQSVTSNINDQTKSEGRQHNKVSTLTRTYSDWKTVNKVRCSASSENMTPVIQELTVHKAAGQQAHVEVNIVSEEKSADVTLVCVVSSGPLQQDYYIAWSVDEGRNTGNYVDGINFSPQKTANGYLFTSVYTTKKNDNKTFSCHAWSAGRDRASVASKTATTHRVPVTVTLNQPSSKKIFINNQVELECVVTGQDKNIVDKTTITWEIDGQSVTNNINDQTKSEGRHHNKVSTLTRSYSDWKTVSKVRCSASSENMTPVIQELTVHKAAGQQAHVDVNIVSEEKSADVTLVCVVSSGPLQQDYYIAWSVDEGRNTGNYVDGINFSPQKTANGYLFTSVYTTKKNDNKTFHCHAWSAGRDRASVASKTATTHRVPVTVTLNQPSPKKIFINNQVELECVVTGQDKSIVDKTTITWEIDGQSVTSNINDQTKSEGRHHNKTSTLTRSYSDWKTVNKVCCSASSENMTPVIQELTVHKAAGQQAHVDVNIVSEEKSADVTLVCVVSSGPLQQDYYIAWSVDEGRNTGNYVDGINFSPQKTANGYLFTSVYTTKKNDNKTFHCHAWSAGRDRASVASKTATTHRDCPSASNLTFLSCTDQSIEEDELSSLWSTASSFIFLFICSFIYSMIFSLVKMKRD</sequence>
<feature type="domain" description="Ig-like" evidence="3">
    <location>
        <begin position="134"/>
        <end position="207"/>
    </location>
</feature>
<dbReference type="GeneTree" id="ENSGT01060000248704"/>
<keyword evidence="1" id="KW-0393">Immunoglobulin domain</keyword>
<dbReference type="InterPro" id="IPR003597">
    <property type="entry name" value="Ig_C1-set"/>
</dbReference>
<evidence type="ECO:0000313" key="4">
    <source>
        <dbReference type="Ensembl" id="ENSMAMP00000035383.2"/>
    </source>
</evidence>
<accession>A0A3Q3N694</accession>
<feature type="domain" description="Ig-like" evidence="3">
    <location>
        <begin position="534"/>
        <end position="634"/>
    </location>
</feature>
<keyword evidence="5" id="KW-1185">Reference proteome</keyword>
<feature type="domain" description="Ig-like" evidence="3">
    <location>
        <begin position="27"/>
        <end position="122"/>
    </location>
</feature>
<dbReference type="AlphaFoldDB" id="A0A3Q3N694"/>
<dbReference type="InterPro" id="IPR050380">
    <property type="entry name" value="Immune_Resp_Modulators"/>
</dbReference>
<organism evidence="4 5">
    <name type="scientific">Mastacembelus armatus</name>
    <name type="common">zig-zag eel</name>
    <dbReference type="NCBI Taxonomy" id="205130"/>
    <lineage>
        <taxon>Eukaryota</taxon>
        <taxon>Metazoa</taxon>
        <taxon>Chordata</taxon>
        <taxon>Craniata</taxon>
        <taxon>Vertebrata</taxon>
        <taxon>Euteleostomi</taxon>
        <taxon>Actinopterygii</taxon>
        <taxon>Neopterygii</taxon>
        <taxon>Teleostei</taxon>
        <taxon>Neoteleostei</taxon>
        <taxon>Acanthomorphata</taxon>
        <taxon>Anabantaria</taxon>
        <taxon>Synbranchiformes</taxon>
        <taxon>Mastacembelidae</taxon>
        <taxon>Mastacembelus</taxon>
    </lineage>
</organism>
<feature type="domain" description="Ig-like" evidence="3">
    <location>
        <begin position="210"/>
        <end position="321"/>
    </location>
</feature>
<feature type="domain" description="Ig-like" evidence="3">
    <location>
        <begin position="856"/>
        <end position="945"/>
    </location>
</feature>
<evidence type="ECO:0000256" key="1">
    <source>
        <dbReference type="ARBA" id="ARBA00023319"/>
    </source>
</evidence>
<name>A0A3Q3N694_9TELE</name>
<feature type="domain" description="Ig-like" evidence="3">
    <location>
        <begin position="648"/>
        <end position="737"/>
    </location>
</feature>
<dbReference type="SUPFAM" id="SSF48726">
    <property type="entry name" value="Immunoglobulin"/>
    <property type="match status" value="9"/>
</dbReference>
<protein>
    <recommendedName>
        <fullName evidence="3">Ig-like domain-containing protein</fullName>
    </recommendedName>
</protein>
<evidence type="ECO:0000313" key="5">
    <source>
        <dbReference type="Proteomes" id="UP000261640"/>
    </source>
</evidence>
<keyword evidence="2" id="KW-1133">Transmembrane helix</keyword>
<dbReference type="Gene3D" id="2.60.40.10">
    <property type="entry name" value="Immunoglobulins"/>
    <property type="match status" value="6"/>
</dbReference>
<dbReference type="Pfam" id="PF07654">
    <property type="entry name" value="C1-set"/>
    <property type="match status" value="5"/>
</dbReference>
<dbReference type="SMART" id="SM00409">
    <property type="entry name" value="IG"/>
    <property type="match status" value="5"/>
</dbReference>
<reference evidence="4" key="2">
    <citation type="submission" date="2025-09" db="UniProtKB">
        <authorList>
            <consortium name="Ensembl"/>
        </authorList>
    </citation>
    <scope>IDENTIFICATION</scope>
</reference>
<dbReference type="PANTHER" id="PTHR23411">
    <property type="entry name" value="TAPASIN"/>
    <property type="match status" value="1"/>
</dbReference>
<dbReference type="Proteomes" id="UP000261640">
    <property type="component" value="Unplaced"/>
</dbReference>
<feature type="domain" description="Ig-like" evidence="3">
    <location>
        <begin position="742"/>
        <end position="842"/>
    </location>
</feature>
<dbReference type="InterPro" id="IPR036179">
    <property type="entry name" value="Ig-like_dom_sf"/>
</dbReference>
<dbReference type="PROSITE" id="PS00290">
    <property type="entry name" value="IG_MHC"/>
    <property type="match status" value="1"/>
</dbReference>
<dbReference type="InterPro" id="IPR007110">
    <property type="entry name" value="Ig-like_dom"/>
</dbReference>